<keyword evidence="8 15" id="KW-0479">Metal-binding</keyword>
<comment type="pathway">
    <text evidence="2 15">Amino-acid biosynthesis; L-tryptophan biosynthesis; L-tryptophan from chorismate: step 1/5.</text>
</comment>
<evidence type="ECO:0000256" key="6">
    <source>
        <dbReference type="ARBA" id="ARBA00020653"/>
    </source>
</evidence>
<dbReference type="InterPro" id="IPR005256">
    <property type="entry name" value="Anth_synth_I_PabB"/>
</dbReference>
<evidence type="ECO:0000256" key="14">
    <source>
        <dbReference type="ARBA" id="ARBA00047683"/>
    </source>
</evidence>
<dbReference type="AlphaFoldDB" id="A0A7Y0K8X8"/>
<dbReference type="InterPro" id="IPR006805">
    <property type="entry name" value="Anth_synth_I_N"/>
</dbReference>
<accession>A0A7Y0K8X8</accession>
<dbReference type="RefSeq" id="WP_169189681.1">
    <property type="nucleotide sequence ID" value="NZ_JABBPK010000001.1"/>
</dbReference>
<keyword evidence="11 15" id="KW-0057">Aromatic amino acid biosynthesis</keyword>
<dbReference type="GO" id="GO:0000162">
    <property type="term" value="P:L-tryptophan biosynthetic process"/>
    <property type="evidence" value="ECO:0007669"/>
    <property type="project" value="UniProtKB-UniPathway"/>
</dbReference>
<keyword evidence="19" id="KW-1185">Reference proteome</keyword>
<dbReference type="Pfam" id="PF00425">
    <property type="entry name" value="Chorismate_bind"/>
    <property type="match status" value="1"/>
</dbReference>
<evidence type="ECO:0000256" key="4">
    <source>
        <dbReference type="ARBA" id="ARBA00011575"/>
    </source>
</evidence>
<evidence type="ECO:0000259" key="17">
    <source>
        <dbReference type="Pfam" id="PF04715"/>
    </source>
</evidence>
<keyword evidence="9 15" id="KW-0822">Tryptophan biosynthesis</keyword>
<dbReference type="UniPathway" id="UPA00035">
    <property type="reaction ID" value="UER00040"/>
</dbReference>
<comment type="caution">
    <text evidence="18">The sequence shown here is derived from an EMBL/GenBank/DDBJ whole genome shotgun (WGS) entry which is preliminary data.</text>
</comment>
<dbReference type="PANTHER" id="PTHR11236:SF48">
    <property type="entry name" value="ISOCHORISMATE SYNTHASE MENF"/>
    <property type="match status" value="1"/>
</dbReference>
<evidence type="ECO:0000256" key="10">
    <source>
        <dbReference type="ARBA" id="ARBA00022842"/>
    </source>
</evidence>
<evidence type="ECO:0000256" key="12">
    <source>
        <dbReference type="ARBA" id="ARBA00023239"/>
    </source>
</evidence>
<keyword evidence="7 15" id="KW-0028">Amino-acid biosynthesis</keyword>
<evidence type="ECO:0000256" key="15">
    <source>
        <dbReference type="RuleBase" id="RU364045"/>
    </source>
</evidence>
<dbReference type="EMBL" id="JABBPK010000001">
    <property type="protein sequence ID" value="NMO78006.1"/>
    <property type="molecule type" value="Genomic_DNA"/>
</dbReference>
<dbReference type="Pfam" id="PF04715">
    <property type="entry name" value="Anth_synt_I_N"/>
    <property type="match status" value="1"/>
</dbReference>
<dbReference type="NCBIfam" id="TIGR00564">
    <property type="entry name" value="trpE_most"/>
    <property type="match status" value="1"/>
</dbReference>
<dbReference type="GO" id="GO:0004049">
    <property type="term" value="F:anthranilate synthase activity"/>
    <property type="evidence" value="ECO:0007669"/>
    <property type="project" value="UniProtKB-EC"/>
</dbReference>
<dbReference type="PANTHER" id="PTHR11236">
    <property type="entry name" value="AMINOBENZOATE/ANTHRANILATE SYNTHASE"/>
    <property type="match status" value="1"/>
</dbReference>
<organism evidence="18 19">
    <name type="scientific">Niallia alba</name>
    <dbReference type="NCBI Taxonomy" id="2729105"/>
    <lineage>
        <taxon>Bacteria</taxon>
        <taxon>Bacillati</taxon>
        <taxon>Bacillota</taxon>
        <taxon>Bacilli</taxon>
        <taxon>Bacillales</taxon>
        <taxon>Bacillaceae</taxon>
        <taxon>Niallia</taxon>
    </lineage>
</organism>
<evidence type="ECO:0000313" key="18">
    <source>
        <dbReference type="EMBL" id="NMO78006.1"/>
    </source>
</evidence>
<dbReference type="Gene3D" id="3.60.120.10">
    <property type="entry name" value="Anthranilate synthase"/>
    <property type="match status" value="1"/>
</dbReference>
<evidence type="ECO:0000256" key="8">
    <source>
        <dbReference type="ARBA" id="ARBA00022723"/>
    </source>
</evidence>
<proteinExistence type="inferred from homology"/>
<dbReference type="Proteomes" id="UP000588491">
    <property type="component" value="Unassembled WGS sequence"/>
</dbReference>
<evidence type="ECO:0000256" key="3">
    <source>
        <dbReference type="ARBA" id="ARBA00009562"/>
    </source>
</evidence>
<comment type="similarity">
    <text evidence="3 15">Belongs to the anthranilate synthase component I family.</text>
</comment>
<comment type="subunit">
    <text evidence="4 15">Heterotetramer consisting of two non-identical subunits: a beta subunit (TrpG) and a large alpha subunit (TrpE).</text>
</comment>
<dbReference type="PRINTS" id="PR00095">
    <property type="entry name" value="ANTSNTHASEI"/>
</dbReference>
<dbReference type="SUPFAM" id="SSF56322">
    <property type="entry name" value="ADC synthase"/>
    <property type="match status" value="1"/>
</dbReference>
<sequence>MENNMLLMDEIQGDTLTPISIYQRLSGKKKFLLESSLKHEDSGRYSIIGCDPTFELIGKGMETVILEGDKREVRQERALDLVKELLPKNNLTLPFQLPVNAGAFGYVGYDNIKHYENIGPEVKDDIGIPDVHLMFFEDLVIFDHLEQKVYLVASPLKETTTAKDLKFRLQIRKLEITAPFKEDSPKVKLSPFETCISKEQFIEKVNKAKQYILEGDIFQVVPSQRMTADMEGSPFSYYRKLRIKNQSPYMYFIDFDDYAVLGSSPESLIKAINGKVITNPIAGTRPRGATNEEDTNLENDLLKDEKELAEHKMLVDLARNDVGKVSTFGSISVDKYIKVEKYKHVMHLVSEVSGNLRNNYTSVDALISCLPAGTVSGAPKIRAMQIINELEGTKRGIYSGAVGYFSKNGNMDFALAIRTMVIKDKKAYIQAGAGIVHDSVPEKEYEETIHKLKLFLEGQHDFINR</sequence>
<feature type="domain" description="Chorismate-utilising enzyme C-terminal" evidence="16">
    <location>
        <begin position="198"/>
        <end position="451"/>
    </location>
</feature>
<dbReference type="InterPro" id="IPR019999">
    <property type="entry name" value="Anth_synth_I-like"/>
</dbReference>
<evidence type="ECO:0000259" key="16">
    <source>
        <dbReference type="Pfam" id="PF00425"/>
    </source>
</evidence>
<protein>
    <recommendedName>
        <fullName evidence="6 15">Anthranilate synthase component 1</fullName>
        <ecNumber evidence="5 15">4.1.3.27</ecNumber>
    </recommendedName>
</protein>
<evidence type="ECO:0000313" key="19">
    <source>
        <dbReference type="Proteomes" id="UP000588491"/>
    </source>
</evidence>
<evidence type="ECO:0000256" key="1">
    <source>
        <dbReference type="ARBA" id="ARBA00001946"/>
    </source>
</evidence>
<keyword evidence="12 15" id="KW-0456">Lyase</keyword>
<feature type="domain" description="Anthranilate synthase component I N-terminal" evidence="17">
    <location>
        <begin position="14"/>
        <end position="151"/>
    </location>
</feature>
<comment type="catalytic activity">
    <reaction evidence="14 15">
        <text>chorismate + L-glutamine = anthranilate + pyruvate + L-glutamate + H(+)</text>
        <dbReference type="Rhea" id="RHEA:21732"/>
        <dbReference type="ChEBI" id="CHEBI:15361"/>
        <dbReference type="ChEBI" id="CHEBI:15378"/>
        <dbReference type="ChEBI" id="CHEBI:16567"/>
        <dbReference type="ChEBI" id="CHEBI:29748"/>
        <dbReference type="ChEBI" id="CHEBI:29985"/>
        <dbReference type="ChEBI" id="CHEBI:58359"/>
        <dbReference type="EC" id="4.1.3.27"/>
    </reaction>
</comment>
<evidence type="ECO:0000256" key="13">
    <source>
        <dbReference type="ARBA" id="ARBA00025634"/>
    </source>
</evidence>
<keyword evidence="10 15" id="KW-0460">Magnesium</keyword>
<evidence type="ECO:0000256" key="11">
    <source>
        <dbReference type="ARBA" id="ARBA00023141"/>
    </source>
</evidence>
<dbReference type="EC" id="4.1.3.27" evidence="5 15"/>
<evidence type="ECO:0000256" key="2">
    <source>
        <dbReference type="ARBA" id="ARBA00004873"/>
    </source>
</evidence>
<dbReference type="InterPro" id="IPR015890">
    <property type="entry name" value="Chorismate_C"/>
</dbReference>
<comment type="cofactor">
    <cofactor evidence="1 15">
        <name>Mg(2+)</name>
        <dbReference type="ChEBI" id="CHEBI:18420"/>
    </cofactor>
</comment>
<gene>
    <name evidence="15 18" type="primary">trpE</name>
    <name evidence="18" type="ORF">HHU08_13515</name>
</gene>
<evidence type="ECO:0000256" key="5">
    <source>
        <dbReference type="ARBA" id="ARBA00012266"/>
    </source>
</evidence>
<comment type="function">
    <text evidence="13 15">Part of a heterotetrameric complex that catalyzes the two-step biosynthesis of anthranilate, an intermediate in the biosynthesis of L-tryptophan. In the first step, the glutamine-binding beta subunit (TrpG) of anthranilate synthase (AS) provides the glutamine amidotransferase activity which generates ammonia as a substrate that, along with chorismate, is used in the second step, catalyzed by the large alpha subunit of AS (TrpE) to produce anthranilate. In the absence of TrpG, TrpE can synthesize anthranilate directly from chorismate and high concentrations of ammonia.</text>
</comment>
<name>A0A7Y0K8X8_9BACI</name>
<evidence type="ECO:0000256" key="7">
    <source>
        <dbReference type="ARBA" id="ARBA00022605"/>
    </source>
</evidence>
<dbReference type="InterPro" id="IPR005801">
    <property type="entry name" value="ADC_synthase"/>
</dbReference>
<dbReference type="GO" id="GO:0046872">
    <property type="term" value="F:metal ion binding"/>
    <property type="evidence" value="ECO:0007669"/>
    <property type="project" value="UniProtKB-KW"/>
</dbReference>
<reference evidence="18 19" key="1">
    <citation type="submission" date="2020-04" db="EMBL/GenBank/DDBJ databases">
        <title>Bacillus sp. UniB3 isolated from commercial digestive syrup.</title>
        <authorList>
            <person name="Thorat V."/>
            <person name="Kirdat K."/>
            <person name="Tiwarekar B."/>
            <person name="Yadav A."/>
        </authorList>
    </citation>
    <scope>NUCLEOTIDE SEQUENCE [LARGE SCALE GENOMIC DNA]</scope>
    <source>
        <strain evidence="18 19">UniB3</strain>
    </source>
</reference>
<evidence type="ECO:0000256" key="9">
    <source>
        <dbReference type="ARBA" id="ARBA00022822"/>
    </source>
</evidence>